<name>A0A4R0R5U0_9APHY</name>
<protein>
    <submittedName>
        <fullName evidence="1">Uncharacterized protein</fullName>
    </submittedName>
</protein>
<sequence>MDDLACPQCSPAVGATINRLLSTAPHSLPLSSQNILVLDAEAAIESCHQAVTEYQRVISLLSAKRNACTVSYRIPHELLGHIMWFSVDTSIGSASLSALDRVSRHWRAVALGTPKLWSFIIANSKTEVRVVETMLSRAQGIPLNVSIWSDPPKSRPLMNDHDLIERRRKEPNPVVLANLLGNLPRIRVLSLRISAASIRSLNEKISRGIPAPQLRSLNLVLDYKRDAIDERDPGDEGDVDVEENIHDEGDINDFELEPPILHVFSGVELPKLRKLRLVTFGHRLQNQLAPLAAPSITDFTMEAFLLSRTDALAPDEFKAALCDMPRLRRLVLAGNVLLPGPPLKSEERPIFLARLKDLKVSGSLTLMLWIVDHIRIPTFADVKLFTQTFPGFRIGASPSSPSRLFGQRIMSLLLERMSRKQQTLKVVVSPVEESHSDEYRMCFSPDTDPDQPQAAAGSITIVISRLSYMQEDFTSLVSALPLDYVRELSICGHEDSSKYTNLASWSVYRQLIGRMKSLRVLRFVSIAPEHLAHANMLLWPGEAEGEHVLPNLTTLKLRDMPLGDVDASWSWSRIGNTEWNGRASDDDPWPSGRIGVLKRTLALWQDRRGPLDLIGFENCNISDAQLDDLGFPNISVE</sequence>
<evidence type="ECO:0000313" key="2">
    <source>
        <dbReference type="Proteomes" id="UP000292702"/>
    </source>
</evidence>
<reference evidence="1 2" key="1">
    <citation type="submission" date="2018-11" db="EMBL/GenBank/DDBJ databases">
        <title>Genome assembly of Steccherinum ochraceum LE-BIN_3174, the white-rot fungus of the Steccherinaceae family (The Residual Polyporoid clade, Polyporales, Basidiomycota).</title>
        <authorList>
            <person name="Fedorova T.V."/>
            <person name="Glazunova O.A."/>
            <person name="Landesman E.O."/>
            <person name="Moiseenko K.V."/>
            <person name="Psurtseva N.V."/>
            <person name="Savinova O.S."/>
            <person name="Shakhova N.V."/>
            <person name="Tyazhelova T.V."/>
            <person name="Vasina D.V."/>
        </authorList>
    </citation>
    <scope>NUCLEOTIDE SEQUENCE [LARGE SCALE GENOMIC DNA]</scope>
    <source>
        <strain evidence="1 2">LE-BIN_3174</strain>
    </source>
</reference>
<comment type="caution">
    <text evidence="1">The sequence shown here is derived from an EMBL/GenBank/DDBJ whole genome shotgun (WGS) entry which is preliminary data.</text>
</comment>
<dbReference type="OrthoDB" id="2269034at2759"/>
<gene>
    <name evidence="1" type="ORF">EIP91_008265</name>
</gene>
<evidence type="ECO:0000313" key="1">
    <source>
        <dbReference type="EMBL" id="TCD61553.1"/>
    </source>
</evidence>
<accession>A0A4R0R5U0</accession>
<dbReference type="EMBL" id="RWJN01000453">
    <property type="protein sequence ID" value="TCD61553.1"/>
    <property type="molecule type" value="Genomic_DNA"/>
</dbReference>
<dbReference type="AlphaFoldDB" id="A0A4R0R5U0"/>
<proteinExistence type="predicted"/>
<keyword evidence="2" id="KW-1185">Reference proteome</keyword>
<organism evidence="1 2">
    <name type="scientific">Steccherinum ochraceum</name>
    <dbReference type="NCBI Taxonomy" id="92696"/>
    <lineage>
        <taxon>Eukaryota</taxon>
        <taxon>Fungi</taxon>
        <taxon>Dikarya</taxon>
        <taxon>Basidiomycota</taxon>
        <taxon>Agaricomycotina</taxon>
        <taxon>Agaricomycetes</taxon>
        <taxon>Polyporales</taxon>
        <taxon>Steccherinaceae</taxon>
        <taxon>Steccherinum</taxon>
    </lineage>
</organism>
<dbReference type="Proteomes" id="UP000292702">
    <property type="component" value="Unassembled WGS sequence"/>
</dbReference>